<reference evidence="17" key="1">
    <citation type="journal article" date="2023" name="Proc. Natl. Acad. Sci. U.S.A.">
        <title>Genomic and structural basis for evolution of tropane alkaloid biosynthesis.</title>
        <authorList>
            <person name="Wanga Y.-J."/>
            <person name="Taina T."/>
            <person name="Yua J.-Y."/>
            <person name="Lia J."/>
            <person name="Xua B."/>
            <person name="Chenc J."/>
            <person name="D'Auriad J.C."/>
            <person name="Huanga J.-P."/>
            <person name="Huanga S.-X."/>
        </authorList>
    </citation>
    <scope>NUCLEOTIDE SEQUENCE [LARGE SCALE GENOMIC DNA]</scope>
    <source>
        <strain evidence="17">cv. KIB-2019</strain>
    </source>
</reference>
<dbReference type="PRINTS" id="PR01084">
    <property type="entry name" value="NAHEXCHNGR"/>
</dbReference>
<feature type="transmembrane region" description="Helical" evidence="14">
    <location>
        <begin position="55"/>
        <end position="72"/>
    </location>
</feature>
<evidence type="ECO:0000256" key="4">
    <source>
        <dbReference type="ARBA" id="ARBA00022692"/>
    </source>
</evidence>
<feature type="transmembrane region" description="Helical" evidence="14">
    <location>
        <begin position="84"/>
        <end position="101"/>
    </location>
</feature>
<evidence type="ECO:0000256" key="5">
    <source>
        <dbReference type="ARBA" id="ARBA00022958"/>
    </source>
</evidence>
<keyword evidence="13" id="KW-0050">Antiport</keyword>
<feature type="transmembrane region" description="Helical" evidence="14">
    <location>
        <begin position="113"/>
        <end position="137"/>
    </location>
</feature>
<organism evidence="16 17">
    <name type="scientific">Anisodus acutangulus</name>
    <dbReference type="NCBI Taxonomy" id="402998"/>
    <lineage>
        <taxon>Eukaryota</taxon>
        <taxon>Viridiplantae</taxon>
        <taxon>Streptophyta</taxon>
        <taxon>Embryophyta</taxon>
        <taxon>Tracheophyta</taxon>
        <taxon>Spermatophyta</taxon>
        <taxon>Magnoliopsida</taxon>
        <taxon>eudicotyledons</taxon>
        <taxon>Gunneridae</taxon>
        <taxon>Pentapetalae</taxon>
        <taxon>asterids</taxon>
        <taxon>lamiids</taxon>
        <taxon>Solanales</taxon>
        <taxon>Solanaceae</taxon>
        <taxon>Solanoideae</taxon>
        <taxon>Hyoscyameae</taxon>
        <taxon>Anisodus</taxon>
    </lineage>
</organism>
<comment type="catalytic activity">
    <reaction evidence="11">
        <text>Na(+)(in) + H(+)(out) = Na(+)(out) + H(+)(in)</text>
        <dbReference type="Rhea" id="RHEA:29419"/>
        <dbReference type="ChEBI" id="CHEBI:15378"/>
        <dbReference type="ChEBI" id="CHEBI:29101"/>
    </reaction>
</comment>
<feature type="transmembrane region" description="Helical" evidence="14">
    <location>
        <begin position="23"/>
        <end position="43"/>
    </location>
</feature>
<keyword evidence="17" id="KW-1185">Reference proteome</keyword>
<evidence type="ECO:0000313" key="17">
    <source>
        <dbReference type="Proteomes" id="UP001152561"/>
    </source>
</evidence>
<dbReference type="GO" id="GO:0051453">
    <property type="term" value="P:regulation of intracellular pH"/>
    <property type="evidence" value="ECO:0007669"/>
    <property type="project" value="TreeGrafter"/>
</dbReference>
<feature type="transmembrane region" description="Helical" evidence="14">
    <location>
        <begin position="347"/>
        <end position="366"/>
    </location>
</feature>
<dbReference type="Pfam" id="PF00999">
    <property type="entry name" value="Na_H_Exchanger"/>
    <property type="match status" value="1"/>
</dbReference>
<comment type="similarity">
    <text evidence="13">Belongs to the monovalent cation:proton antiporter 1 (CPA1) transporter (TC 2.A.36) family.</text>
</comment>
<comment type="caution">
    <text evidence="16">The sequence shown here is derived from an EMBL/GenBank/DDBJ whole genome shotgun (WGS) entry which is preliminary data.</text>
</comment>
<comment type="subcellular location">
    <subcellularLocation>
        <location evidence="1">Membrane</location>
        <topology evidence="1">Multi-pass membrane protein</topology>
    </subcellularLocation>
</comment>
<dbReference type="InterPro" id="IPR006153">
    <property type="entry name" value="Cation/H_exchanger_TM"/>
</dbReference>
<feature type="transmembrane region" description="Helical" evidence="14">
    <location>
        <begin position="417"/>
        <end position="437"/>
    </location>
</feature>
<dbReference type="GO" id="GO:0005886">
    <property type="term" value="C:plasma membrane"/>
    <property type="evidence" value="ECO:0007669"/>
    <property type="project" value="TreeGrafter"/>
</dbReference>
<evidence type="ECO:0000259" key="15">
    <source>
        <dbReference type="Pfam" id="PF00999"/>
    </source>
</evidence>
<keyword evidence="10 13" id="KW-0739">Sodium transport</keyword>
<dbReference type="InterPro" id="IPR018422">
    <property type="entry name" value="Cation/H_exchanger_CPA1"/>
</dbReference>
<dbReference type="GO" id="GO:0015385">
    <property type="term" value="F:sodium:proton antiporter activity"/>
    <property type="evidence" value="ECO:0007669"/>
    <property type="project" value="InterPro"/>
</dbReference>
<evidence type="ECO:0000256" key="13">
    <source>
        <dbReference type="RuleBase" id="RU003722"/>
    </source>
</evidence>
<dbReference type="OrthoDB" id="196264at2759"/>
<dbReference type="EMBL" id="JAJAGQ010000004">
    <property type="protein sequence ID" value="KAJ8565953.1"/>
    <property type="molecule type" value="Genomic_DNA"/>
</dbReference>
<keyword evidence="9 14" id="KW-0472">Membrane</keyword>
<accession>A0A9Q1MRA8</accession>
<evidence type="ECO:0000256" key="2">
    <source>
        <dbReference type="ARBA" id="ARBA00022448"/>
    </source>
</evidence>
<keyword evidence="2 13" id="KW-0813">Transport</keyword>
<keyword evidence="8 13" id="KW-0406">Ion transport</keyword>
<dbReference type="InterPro" id="IPR004709">
    <property type="entry name" value="NaH_exchanger"/>
</dbReference>
<proteinExistence type="inferred from homology"/>
<evidence type="ECO:0000256" key="6">
    <source>
        <dbReference type="ARBA" id="ARBA00022989"/>
    </source>
</evidence>
<keyword evidence="5" id="KW-0630">Potassium</keyword>
<gene>
    <name evidence="16" type="ORF">K7X08_008529</name>
</gene>
<keyword evidence="4 13" id="KW-0812">Transmembrane</keyword>
<keyword evidence="6 14" id="KW-1133">Transmembrane helix</keyword>
<evidence type="ECO:0000256" key="11">
    <source>
        <dbReference type="ARBA" id="ARBA00047524"/>
    </source>
</evidence>
<dbReference type="PANTHER" id="PTHR10110:SF159">
    <property type="entry name" value="SODIUM_HYDROGEN EXCHANGER 3"/>
    <property type="match status" value="1"/>
</dbReference>
<keyword evidence="7" id="KW-0915">Sodium</keyword>
<evidence type="ECO:0000256" key="8">
    <source>
        <dbReference type="ARBA" id="ARBA00023065"/>
    </source>
</evidence>
<comment type="catalytic activity">
    <reaction evidence="12">
        <text>K(+)(in) + H(+)(out) = K(+)(out) + H(+)(in)</text>
        <dbReference type="Rhea" id="RHEA:29467"/>
        <dbReference type="ChEBI" id="CHEBI:15378"/>
        <dbReference type="ChEBI" id="CHEBI:29103"/>
    </reaction>
</comment>
<dbReference type="GO" id="GO:0015386">
    <property type="term" value="F:potassium:proton antiporter activity"/>
    <property type="evidence" value="ECO:0007669"/>
    <property type="project" value="TreeGrafter"/>
</dbReference>
<protein>
    <recommendedName>
        <fullName evidence="13">Sodium/hydrogen exchanger</fullName>
    </recommendedName>
</protein>
<evidence type="ECO:0000256" key="7">
    <source>
        <dbReference type="ARBA" id="ARBA00023053"/>
    </source>
</evidence>
<dbReference type="GO" id="GO:0098719">
    <property type="term" value="P:sodium ion import across plasma membrane"/>
    <property type="evidence" value="ECO:0007669"/>
    <property type="project" value="TreeGrafter"/>
</dbReference>
<dbReference type="PANTHER" id="PTHR10110">
    <property type="entry name" value="SODIUM/HYDROGEN EXCHANGER"/>
    <property type="match status" value="1"/>
</dbReference>
<evidence type="ECO:0000256" key="12">
    <source>
        <dbReference type="ARBA" id="ARBA00047912"/>
    </source>
</evidence>
<feature type="transmembrane region" description="Helical" evidence="14">
    <location>
        <begin position="305"/>
        <end position="326"/>
    </location>
</feature>
<evidence type="ECO:0000256" key="14">
    <source>
        <dbReference type="SAM" id="Phobius"/>
    </source>
</evidence>
<feature type="domain" description="Cation/H+ exchanger transmembrane" evidence="15">
    <location>
        <begin position="31"/>
        <end position="442"/>
    </location>
</feature>
<feature type="transmembrane region" description="Helical" evidence="14">
    <location>
        <begin position="261"/>
        <end position="285"/>
    </location>
</feature>
<evidence type="ECO:0000313" key="16">
    <source>
        <dbReference type="EMBL" id="KAJ8565953.1"/>
    </source>
</evidence>
<keyword evidence="3" id="KW-0633">Potassium transport</keyword>
<sequence>MAFDFGILLASLNKLSTSDHQSVVSINLFVALICACIVIGHLLEENRWMNESITALVIGLCTGVVILLISGGKNSHILVFSEDLFFIYLLPPIIFNAGFQVKKKSFFRNFSTIMLFGAVGTLISFITISLGAIGIFRKMNIGSLEIGDYLAIGAIFSATDSVCTLQVLSQDETPLLYSLVFGEGVVNDATSVVLFNAVQNFDLSHINTRKALQLVGNFLYLFASSTILGVAAGLLSAYIIKKLYFGRHSTDREVAIMILMAYLSYMLAELFYLSAILTVFFSGIVMSHYTWHNVTESSRVTTKHAFATLSFIAEIFIFLYVGMDALDIEKWRFVSDSPELSVQVSSILLGLVLVGRAAFVFPLSFLSNLMKKSPEEKISFNKQITIWWAGLMRGAVSVALAYNQFTRGGHTQLRGNAIMITSTITVVLFSTVVFGLMTKPLIRLLLPSPKHLSRMIASEPTTPKSFIVPLLDSNTQDSEADLGHNVPRPHSLRMLLTTPSHTVHRYWRRFDNAFMRPVFGGRGFVPFVPGSPTEPTELH</sequence>
<feature type="transmembrane region" description="Helical" evidence="14">
    <location>
        <begin position="386"/>
        <end position="405"/>
    </location>
</feature>
<evidence type="ECO:0000256" key="9">
    <source>
        <dbReference type="ARBA" id="ARBA00023136"/>
    </source>
</evidence>
<dbReference type="Proteomes" id="UP001152561">
    <property type="component" value="Unassembled WGS sequence"/>
</dbReference>
<evidence type="ECO:0000256" key="1">
    <source>
        <dbReference type="ARBA" id="ARBA00004141"/>
    </source>
</evidence>
<dbReference type="NCBIfam" id="TIGR00840">
    <property type="entry name" value="b_cpa1"/>
    <property type="match status" value="1"/>
</dbReference>
<name>A0A9Q1MRA8_9SOLA</name>
<evidence type="ECO:0000256" key="3">
    <source>
        <dbReference type="ARBA" id="ARBA00022538"/>
    </source>
</evidence>
<feature type="transmembrane region" description="Helical" evidence="14">
    <location>
        <begin position="218"/>
        <end position="240"/>
    </location>
</feature>
<evidence type="ECO:0000256" key="10">
    <source>
        <dbReference type="ARBA" id="ARBA00023201"/>
    </source>
</evidence>
<dbReference type="Gene3D" id="6.10.140.1330">
    <property type="match status" value="1"/>
</dbReference>
<dbReference type="AlphaFoldDB" id="A0A9Q1MRA8"/>